<sequence>MAFVAVGDNTYKADVVLDRFLDEDYFGQGVCHWSIVGITVELHHSKVMFSPALYNDDLLAGKKVTRFFSLRSYGHAESARIDIGAMNANAFDNPYATFSISMQAERAASNASPSMGAAGFQGDWVYQQTCGWRHAAGVSLKVRDGKATGNWSDGSGRGIGEQGSLQGDIRDGKLYAHFCTDSTEDMASDARCANFDTTQADYFVLRGDQLDWYRQSGKENVKYLTLHRRIAGKRTPTDNRCEGEQ</sequence>
<accession>A0A1W6YR49</accession>
<gene>
    <name evidence="1" type="ORF">CAL12_21020</name>
</gene>
<dbReference type="Proteomes" id="UP000194151">
    <property type="component" value="Chromosome"/>
</dbReference>
<name>A0A1W6YR49_9BORD</name>
<proteinExistence type="predicted"/>
<organism evidence="1 2">
    <name type="scientific">Bordetella genomosp. 8</name>
    <dbReference type="NCBI Taxonomy" id="1416806"/>
    <lineage>
        <taxon>Bacteria</taxon>
        <taxon>Pseudomonadati</taxon>
        <taxon>Pseudomonadota</taxon>
        <taxon>Betaproteobacteria</taxon>
        <taxon>Burkholderiales</taxon>
        <taxon>Alcaligenaceae</taxon>
        <taxon>Bordetella</taxon>
    </lineage>
</organism>
<evidence type="ECO:0000313" key="2">
    <source>
        <dbReference type="Proteomes" id="UP000194151"/>
    </source>
</evidence>
<protein>
    <submittedName>
        <fullName evidence="1">Uncharacterized protein</fullName>
    </submittedName>
</protein>
<reference evidence="1 2" key="1">
    <citation type="submission" date="2017-05" db="EMBL/GenBank/DDBJ databases">
        <title>Complete and WGS of Bordetella genogroups.</title>
        <authorList>
            <person name="Spilker T."/>
            <person name="LiPuma J."/>
        </authorList>
    </citation>
    <scope>NUCLEOTIDE SEQUENCE [LARGE SCALE GENOMIC DNA]</scope>
    <source>
        <strain evidence="1 2">AU19157</strain>
    </source>
</reference>
<dbReference type="KEGG" id="bgv:CAL12_21020"/>
<dbReference type="AlphaFoldDB" id="A0A1W6YR49"/>
<dbReference type="EMBL" id="CP021108">
    <property type="protein sequence ID" value="ARP83053.1"/>
    <property type="molecule type" value="Genomic_DNA"/>
</dbReference>
<keyword evidence="2" id="KW-1185">Reference proteome</keyword>
<evidence type="ECO:0000313" key="1">
    <source>
        <dbReference type="EMBL" id="ARP83053.1"/>
    </source>
</evidence>